<name>A0ABT1QNF4_9GAMM</name>
<evidence type="ECO:0000256" key="8">
    <source>
        <dbReference type="ARBA" id="ARBA00022519"/>
    </source>
</evidence>
<comment type="subcellular location">
    <subcellularLocation>
        <location evidence="2">Cell inner membrane</location>
        <topology evidence="2">Multi-pass membrane protein</topology>
    </subcellularLocation>
</comment>
<gene>
    <name evidence="19" type="ORF">NM961_05010</name>
</gene>
<evidence type="ECO:0000256" key="16">
    <source>
        <dbReference type="PIRNR" id="PIRNR000204"/>
    </source>
</evidence>
<keyword evidence="9 17" id="KW-0812">Transmembrane</keyword>
<comment type="function">
    <text evidence="1 16">The transhydrogenation between NADH and NADP is coupled to respiration and ATP hydrolysis and functions as a proton pump across the membrane.</text>
</comment>
<feature type="transmembrane region" description="Helical" evidence="17">
    <location>
        <begin position="65"/>
        <end position="87"/>
    </location>
</feature>
<feature type="transmembrane region" description="Helical" evidence="17">
    <location>
        <begin position="224"/>
        <end position="243"/>
    </location>
</feature>
<keyword evidence="12 17" id="KW-1133">Transmembrane helix</keyword>
<reference evidence="19" key="1">
    <citation type="submission" date="2022-07" db="EMBL/GenBank/DDBJ databases">
        <title>Tahibacter sp., a new gammaproteobacterium isolated from the silt sample collected at pig farm.</title>
        <authorList>
            <person name="Chen H."/>
        </authorList>
    </citation>
    <scope>NUCLEOTIDE SEQUENCE</scope>
    <source>
        <strain evidence="19">P2K</strain>
    </source>
</reference>
<evidence type="ECO:0000256" key="2">
    <source>
        <dbReference type="ARBA" id="ARBA00004429"/>
    </source>
</evidence>
<keyword evidence="8 16" id="KW-0997">Cell inner membrane</keyword>
<dbReference type="Gene3D" id="3.40.50.1220">
    <property type="entry name" value="TPP-binding domain"/>
    <property type="match status" value="1"/>
</dbReference>
<dbReference type="SUPFAM" id="SSF52467">
    <property type="entry name" value="DHS-like NAD/FAD-binding domain"/>
    <property type="match status" value="1"/>
</dbReference>
<feature type="transmembrane region" description="Helical" evidence="17">
    <location>
        <begin position="249"/>
        <end position="268"/>
    </location>
</feature>
<evidence type="ECO:0000313" key="20">
    <source>
        <dbReference type="Proteomes" id="UP001165498"/>
    </source>
</evidence>
<dbReference type="Proteomes" id="UP001165498">
    <property type="component" value="Unassembled WGS sequence"/>
</dbReference>
<evidence type="ECO:0000256" key="11">
    <source>
        <dbReference type="ARBA" id="ARBA00022967"/>
    </source>
</evidence>
<evidence type="ECO:0000313" key="19">
    <source>
        <dbReference type="EMBL" id="MCQ4164065.1"/>
    </source>
</evidence>
<keyword evidence="7 16" id="KW-1003">Cell membrane</keyword>
<evidence type="ECO:0000256" key="12">
    <source>
        <dbReference type="ARBA" id="ARBA00022989"/>
    </source>
</evidence>
<feature type="transmembrane region" description="Helical" evidence="17">
    <location>
        <begin position="38"/>
        <end position="59"/>
    </location>
</feature>
<comment type="caution">
    <text evidence="19">The sequence shown here is derived from an EMBL/GenBank/DDBJ whole genome shotgun (WGS) entry which is preliminary data.</text>
</comment>
<comment type="subunit">
    <text evidence="4">Heterodimer of an alpha and a beta chain.</text>
</comment>
<sequence length="477" mass="49426">MDKATLLHYVVQASYFAAAVLFILGIKRMSSPVTARSGIQWAGVGMVVATVATFFHGNILNNSGVMVNVLLMVLAIGVSTVFAWVSGKKVAMTDMPQMVALYNGMGGGSAAAIGAAALIGASTGTSHHALGKAQIALAVVGALIGSISFTGSLIAFAKLQGWMDKTFRFGGQQVVNGLFFLSALGLGAALVFELNTTVVIAFFAVSLLFGVLMTLPIGGADMPVVISLYNAFTGLAVAFEGYVQGNVALIIAGTVVGAAGTLLTRLMAKAMNRSISNVLFSNFGGGGGGSSEIAGSQKPIDAADAASLLYMAEKVIIVPGYGMAVAQAQHKIWELSQQLIKRDKTVKFAIHPVAGRMPGHMNVLLAEAGVPYDLIADMDDINPEFSTCDVAIVIGANDVVNPVAKTDKSSPIYGMPILDVVNARQVIVIKRGKGAGFAGIENALFYADNCRMLYADGQEAANRLIAELKGIDSGGGH</sequence>
<evidence type="ECO:0000256" key="6">
    <source>
        <dbReference type="ARBA" id="ARBA00014581"/>
    </source>
</evidence>
<keyword evidence="11 16" id="KW-1278">Translocase</keyword>
<evidence type="ECO:0000256" key="3">
    <source>
        <dbReference type="ARBA" id="ARBA00007919"/>
    </source>
</evidence>
<evidence type="ECO:0000256" key="7">
    <source>
        <dbReference type="ARBA" id="ARBA00022475"/>
    </source>
</evidence>
<feature type="transmembrane region" description="Helical" evidence="17">
    <location>
        <begin position="133"/>
        <end position="157"/>
    </location>
</feature>
<evidence type="ECO:0000256" key="9">
    <source>
        <dbReference type="ARBA" id="ARBA00022692"/>
    </source>
</evidence>
<keyword evidence="20" id="KW-1185">Reference proteome</keyword>
<keyword evidence="10 16" id="KW-0521">NADP</keyword>
<dbReference type="EC" id="7.1.1.1" evidence="5 16"/>
<comment type="catalytic activity">
    <reaction evidence="15 16">
        <text>NAD(+) + NADPH + H(+)(in) = NADH + NADP(+) + H(+)(out)</text>
        <dbReference type="Rhea" id="RHEA:47992"/>
        <dbReference type="ChEBI" id="CHEBI:15378"/>
        <dbReference type="ChEBI" id="CHEBI:57540"/>
        <dbReference type="ChEBI" id="CHEBI:57783"/>
        <dbReference type="ChEBI" id="CHEBI:57945"/>
        <dbReference type="ChEBI" id="CHEBI:58349"/>
        <dbReference type="EC" id="7.1.1.1"/>
    </reaction>
</comment>
<keyword evidence="14 16" id="KW-0472">Membrane</keyword>
<accession>A0ABT1QNF4</accession>
<evidence type="ECO:0000256" key="14">
    <source>
        <dbReference type="ARBA" id="ARBA00023136"/>
    </source>
</evidence>
<feature type="transmembrane region" description="Helical" evidence="17">
    <location>
        <begin position="198"/>
        <end position="217"/>
    </location>
</feature>
<dbReference type="PIRSF" id="PIRSF000204">
    <property type="entry name" value="PNTB"/>
    <property type="match status" value="1"/>
</dbReference>
<evidence type="ECO:0000256" key="5">
    <source>
        <dbReference type="ARBA" id="ARBA00012943"/>
    </source>
</evidence>
<evidence type="ECO:0000256" key="1">
    <source>
        <dbReference type="ARBA" id="ARBA00003943"/>
    </source>
</evidence>
<dbReference type="InterPro" id="IPR034300">
    <property type="entry name" value="PNTB-like"/>
</dbReference>
<dbReference type="InterPro" id="IPR029035">
    <property type="entry name" value="DHS-like_NAD/FAD-binding_dom"/>
</dbReference>
<feature type="domain" description="NADP transhydrogenase beta-like" evidence="18">
    <location>
        <begin position="12"/>
        <end position="466"/>
    </location>
</feature>
<dbReference type="Pfam" id="PF02233">
    <property type="entry name" value="PNTB"/>
    <property type="match status" value="1"/>
</dbReference>
<dbReference type="InterPro" id="IPR012136">
    <property type="entry name" value="NADH_DH_b"/>
</dbReference>
<evidence type="ECO:0000256" key="13">
    <source>
        <dbReference type="ARBA" id="ARBA00023027"/>
    </source>
</evidence>
<evidence type="ECO:0000256" key="17">
    <source>
        <dbReference type="SAM" id="Phobius"/>
    </source>
</evidence>
<feature type="transmembrane region" description="Helical" evidence="17">
    <location>
        <begin position="169"/>
        <end position="192"/>
    </location>
</feature>
<keyword evidence="13 16" id="KW-0520">NAD</keyword>
<comment type="similarity">
    <text evidence="3 16">Belongs to the PNT beta subunit family.</text>
</comment>
<feature type="transmembrane region" description="Helical" evidence="17">
    <location>
        <begin position="6"/>
        <end position="26"/>
    </location>
</feature>
<evidence type="ECO:0000259" key="18">
    <source>
        <dbReference type="Pfam" id="PF02233"/>
    </source>
</evidence>
<dbReference type="PANTHER" id="PTHR44758">
    <property type="entry name" value="NAD(P) TRANSHYDROGENASE SUBUNIT BETA"/>
    <property type="match status" value="1"/>
</dbReference>
<feature type="transmembrane region" description="Helical" evidence="17">
    <location>
        <begin position="99"/>
        <end position="121"/>
    </location>
</feature>
<evidence type="ECO:0000256" key="15">
    <source>
        <dbReference type="ARBA" id="ARBA00048202"/>
    </source>
</evidence>
<dbReference type="RefSeq" id="WP_255912107.1">
    <property type="nucleotide sequence ID" value="NZ_JANFQO010000003.1"/>
</dbReference>
<dbReference type="PANTHER" id="PTHR44758:SF1">
    <property type="entry name" value="NAD(P) TRANSHYDROGENASE SUBUNIT BETA"/>
    <property type="match status" value="1"/>
</dbReference>
<organism evidence="19 20">
    <name type="scientific">Tahibacter harae</name>
    <dbReference type="NCBI Taxonomy" id="2963937"/>
    <lineage>
        <taxon>Bacteria</taxon>
        <taxon>Pseudomonadati</taxon>
        <taxon>Pseudomonadota</taxon>
        <taxon>Gammaproteobacteria</taxon>
        <taxon>Lysobacterales</taxon>
        <taxon>Rhodanobacteraceae</taxon>
        <taxon>Tahibacter</taxon>
    </lineage>
</organism>
<dbReference type="EMBL" id="JANFQO010000003">
    <property type="protein sequence ID" value="MCQ4164065.1"/>
    <property type="molecule type" value="Genomic_DNA"/>
</dbReference>
<proteinExistence type="inferred from homology"/>
<evidence type="ECO:0000256" key="10">
    <source>
        <dbReference type="ARBA" id="ARBA00022857"/>
    </source>
</evidence>
<evidence type="ECO:0000256" key="4">
    <source>
        <dbReference type="ARBA" id="ARBA00011870"/>
    </source>
</evidence>
<protein>
    <recommendedName>
        <fullName evidence="6 16">NAD(P) transhydrogenase subunit beta</fullName>
        <ecNumber evidence="5 16">7.1.1.1</ecNumber>
    </recommendedName>
    <alternativeName>
        <fullName evidence="16">Nicotinamide nucleotide transhydrogenase subunit beta</fullName>
    </alternativeName>
</protein>